<reference evidence="1 2" key="1">
    <citation type="journal article" date="2020" name="Mol. Biol. Evol.">
        <title>Distinct Expression and Methylation Patterns for Genes with Different Fates following a Single Whole-Genome Duplication in Flowering Plants.</title>
        <authorList>
            <person name="Shi T."/>
            <person name="Rahmani R.S."/>
            <person name="Gugger P.F."/>
            <person name="Wang M."/>
            <person name="Li H."/>
            <person name="Zhang Y."/>
            <person name="Li Z."/>
            <person name="Wang Q."/>
            <person name="Van de Peer Y."/>
            <person name="Marchal K."/>
            <person name="Chen J."/>
        </authorList>
    </citation>
    <scope>NUCLEOTIDE SEQUENCE [LARGE SCALE GENOMIC DNA]</scope>
    <source>
        <tissue evidence="1">Leaf</tissue>
    </source>
</reference>
<keyword evidence="2" id="KW-1185">Reference proteome</keyword>
<protein>
    <submittedName>
        <fullName evidence="1">Uncharacterized protein</fullName>
    </submittedName>
</protein>
<comment type="caution">
    <text evidence="1">The sequence shown here is derived from an EMBL/GenBank/DDBJ whole genome shotgun (WGS) entry which is preliminary data.</text>
</comment>
<evidence type="ECO:0000313" key="1">
    <source>
        <dbReference type="EMBL" id="DAD40829.1"/>
    </source>
</evidence>
<dbReference type="Proteomes" id="UP000607653">
    <property type="component" value="Unassembled WGS sequence"/>
</dbReference>
<organism evidence="1 2">
    <name type="scientific">Nelumbo nucifera</name>
    <name type="common">Sacred lotus</name>
    <dbReference type="NCBI Taxonomy" id="4432"/>
    <lineage>
        <taxon>Eukaryota</taxon>
        <taxon>Viridiplantae</taxon>
        <taxon>Streptophyta</taxon>
        <taxon>Embryophyta</taxon>
        <taxon>Tracheophyta</taxon>
        <taxon>Spermatophyta</taxon>
        <taxon>Magnoliopsida</taxon>
        <taxon>Proteales</taxon>
        <taxon>Nelumbonaceae</taxon>
        <taxon>Nelumbo</taxon>
    </lineage>
</organism>
<gene>
    <name evidence="1" type="ORF">HUJ06_015152</name>
</gene>
<evidence type="ECO:0000313" key="2">
    <source>
        <dbReference type="Proteomes" id="UP000607653"/>
    </source>
</evidence>
<sequence>MPFFRMVPGFEGPLVWKRKGPEQKGILKGLWKKTDYLFGLGGSKLEYQKNIKNQILSDRYNLGRLGIKVGEELGRVIGVFALNLMDC</sequence>
<accession>A0A822ZBJ6</accession>
<dbReference type="EMBL" id="DUZY01000005">
    <property type="protein sequence ID" value="DAD40829.1"/>
    <property type="molecule type" value="Genomic_DNA"/>
</dbReference>
<proteinExistence type="predicted"/>
<dbReference type="AlphaFoldDB" id="A0A822ZBJ6"/>
<name>A0A822ZBJ6_NELNU</name>